<dbReference type="PANTHER" id="PTHR24189:SF50">
    <property type="entry name" value="ANKYRIN REPEAT AND SOCS BOX PROTEIN 2"/>
    <property type="match status" value="1"/>
</dbReference>
<evidence type="ECO:0000256" key="2">
    <source>
        <dbReference type="ARBA" id="ARBA00023043"/>
    </source>
</evidence>
<dbReference type="AlphaFoldDB" id="A0A0D2U5Z8"/>
<protein>
    <submittedName>
        <fullName evidence="4">Uncharacterized protein</fullName>
    </submittedName>
</protein>
<proteinExistence type="predicted"/>
<dbReference type="InterPro" id="IPR050745">
    <property type="entry name" value="Multifunctional_regulatory"/>
</dbReference>
<dbReference type="PROSITE" id="PS50297">
    <property type="entry name" value="ANK_REP_REGION"/>
    <property type="match status" value="1"/>
</dbReference>
<evidence type="ECO:0000313" key="5">
    <source>
        <dbReference type="Proteomes" id="UP000008743"/>
    </source>
</evidence>
<evidence type="ECO:0000256" key="3">
    <source>
        <dbReference type="PROSITE-ProRule" id="PRU00023"/>
    </source>
</evidence>
<dbReference type="OrthoDB" id="194358at2759"/>
<accession>A0A0D2U5Z8</accession>
<name>A0A0D2U5Z8_CAPO3</name>
<evidence type="ECO:0000313" key="4">
    <source>
        <dbReference type="EMBL" id="KJE90546.1"/>
    </source>
</evidence>
<evidence type="ECO:0000256" key="1">
    <source>
        <dbReference type="ARBA" id="ARBA00022737"/>
    </source>
</evidence>
<dbReference type="STRING" id="595528.A0A0D2U5Z8"/>
<dbReference type="Gene3D" id="1.25.40.20">
    <property type="entry name" value="Ankyrin repeat-containing domain"/>
    <property type="match status" value="3"/>
</dbReference>
<dbReference type="SUPFAM" id="SSF48403">
    <property type="entry name" value="Ankyrin repeat"/>
    <property type="match status" value="1"/>
</dbReference>
<reference evidence="5" key="1">
    <citation type="submission" date="2011-02" db="EMBL/GenBank/DDBJ databases">
        <title>The Genome Sequence of Capsaspora owczarzaki ATCC 30864.</title>
        <authorList>
            <person name="Russ C."/>
            <person name="Cuomo C."/>
            <person name="Burger G."/>
            <person name="Gray M.W."/>
            <person name="Holland P.W.H."/>
            <person name="King N."/>
            <person name="Lang F.B.F."/>
            <person name="Roger A.J."/>
            <person name="Ruiz-Trillo I."/>
            <person name="Young S.K."/>
            <person name="Zeng Q."/>
            <person name="Gargeya S."/>
            <person name="Alvarado L."/>
            <person name="Berlin A."/>
            <person name="Chapman S.B."/>
            <person name="Chen Z."/>
            <person name="Freedman E."/>
            <person name="Gellesch M."/>
            <person name="Goldberg J."/>
            <person name="Griggs A."/>
            <person name="Gujja S."/>
            <person name="Heilman E."/>
            <person name="Heiman D."/>
            <person name="Howarth C."/>
            <person name="Mehta T."/>
            <person name="Neiman D."/>
            <person name="Pearson M."/>
            <person name="Roberts A."/>
            <person name="Saif S."/>
            <person name="Shea T."/>
            <person name="Shenoy N."/>
            <person name="Sisk P."/>
            <person name="Stolte C."/>
            <person name="Sykes S."/>
            <person name="White J."/>
            <person name="Yandava C."/>
            <person name="Haas B."/>
            <person name="Nusbaum C."/>
            <person name="Birren B."/>
        </authorList>
    </citation>
    <scope>NUCLEOTIDE SEQUENCE</scope>
    <source>
        <strain evidence="5">ATCC 30864</strain>
    </source>
</reference>
<dbReference type="InterPro" id="IPR002110">
    <property type="entry name" value="Ankyrin_rpt"/>
</dbReference>
<dbReference type="InterPro" id="IPR036770">
    <property type="entry name" value="Ankyrin_rpt-contain_sf"/>
</dbReference>
<dbReference type="EMBL" id="KE346361">
    <property type="protein sequence ID" value="KJE90546.1"/>
    <property type="molecule type" value="Genomic_DNA"/>
</dbReference>
<dbReference type="Pfam" id="PF12796">
    <property type="entry name" value="Ank_2"/>
    <property type="match status" value="1"/>
</dbReference>
<dbReference type="SMART" id="SM00248">
    <property type="entry name" value="ANK"/>
    <property type="match status" value="7"/>
</dbReference>
<dbReference type="PRINTS" id="PR01415">
    <property type="entry name" value="ANKYRIN"/>
</dbReference>
<dbReference type="PhylomeDB" id="A0A0D2U5Z8"/>
<dbReference type="PANTHER" id="PTHR24189">
    <property type="entry name" value="MYOTROPHIN"/>
    <property type="match status" value="1"/>
</dbReference>
<dbReference type="eggNOG" id="KOG4177">
    <property type="taxonomic scope" value="Eukaryota"/>
</dbReference>
<dbReference type="InParanoid" id="A0A0D2U5Z8"/>
<keyword evidence="5" id="KW-1185">Reference proteome</keyword>
<dbReference type="Proteomes" id="UP000008743">
    <property type="component" value="Unassembled WGS sequence"/>
</dbReference>
<dbReference type="PROSITE" id="PS50088">
    <property type="entry name" value="ANK_REPEAT"/>
    <property type="match status" value="2"/>
</dbReference>
<keyword evidence="2 3" id="KW-0040">ANK repeat</keyword>
<feature type="repeat" description="ANK" evidence="3">
    <location>
        <begin position="182"/>
        <end position="214"/>
    </location>
</feature>
<organism evidence="4 5">
    <name type="scientific">Capsaspora owczarzaki (strain ATCC 30864)</name>
    <dbReference type="NCBI Taxonomy" id="595528"/>
    <lineage>
        <taxon>Eukaryota</taxon>
        <taxon>Filasterea</taxon>
        <taxon>Capsaspora</taxon>
    </lineage>
</organism>
<dbReference type="OMA" id="GANIETM"/>
<dbReference type="Pfam" id="PF00023">
    <property type="entry name" value="Ank"/>
    <property type="match status" value="2"/>
</dbReference>
<dbReference type="RefSeq" id="XP_004364716.1">
    <property type="nucleotide sequence ID" value="XM_004364659.1"/>
</dbReference>
<sequence length="360" mass="38647">MSNDARPPSDLPAADAELAEAVEQRNLERVQSAIRAGANVNRAIRDQTTNPEVTCSLLHIACRRDFADIARELIQAGADASSRVVSGPTEGETPLIAACRSGQRMAVQELIRAGVDVNYSMRLNGTALANAAAMGHAAIVDDLLRAGANPADPANAKMCEWVFQNDQLEIGMTLANAGAPYNAEKALCLAADANKFEIVHDLLQRGTNPNVKNRYGRTILQELCGGPCDAGYIDVVVALVRAGAEDVDDKAVDFTAQAGRLDVLKELMERKASKQRYLIAYVSAAAAGQVHVIRWLLSKNRNPGALLRALYMAAFADKLEVTAVHNLSFPIVELLLQHGANPNATMSTSTMTLLHYAYDA</sequence>
<keyword evidence="1" id="KW-0677">Repeat</keyword>
<feature type="repeat" description="ANK" evidence="3">
    <location>
        <begin position="90"/>
        <end position="122"/>
    </location>
</feature>
<gene>
    <name evidence="4" type="ORF">CAOG_001848</name>
</gene>